<keyword evidence="4 5" id="KW-0472">Membrane</keyword>
<evidence type="ECO:0000256" key="4">
    <source>
        <dbReference type="ARBA" id="ARBA00023136"/>
    </source>
</evidence>
<feature type="transmembrane region" description="Helical" evidence="5">
    <location>
        <begin position="248"/>
        <end position="265"/>
    </location>
</feature>
<dbReference type="PANTHER" id="PTHR48021:SF1">
    <property type="entry name" value="GH07001P-RELATED"/>
    <property type="match status" value="1"/>
</dbReference>
<dbReference type="EMBL" id="JAPFFF010000060">
    <property type="protein sequence ID" value="KAK8837258.1"/>
    <property type="molecule type" value="Genomic_DNA"/>
</dbReference>
<feature type="transmembrane region" description="Helical" evidence="5">
    <location>
        <begin position="342"/>
        <end position="361"/>
    </location>
</feature>
<dbReference type="Gene3D" id="1.20.1250.20">
    <property type="entry name" value="MFS general substrate transporter like domains"/>
    <property type="match status" value="2"/>
</dbReference>
<feature type="transmembrane region" description="Helical" evidence="5">
    <location>
        <begin position="277"/>
        <end position="300"/>
    </location>
</feature>
<gene>
    <name evidence="6" type="ORF">M9Y10_036688</name>
</gene>
<evidence type="ECO:0000256" key="1">
    <source>
        <dbReference type="ARBA" id="ARBA00004370"/>
    </source>
</evidence>
<dbReference type="InterPro" id="IPR005828">
    <property type="entry name" value="MFS_sugar_transport-like"/>
</dbReference>
<keyword evidence="3 5" id="KW-1133">Transmembrane helix</keyword>
<dbReference type="InterPro" id="IPR050549">
    <property type="entry name" value="MFS_Trehalose_Transporter"/>
</dbReference>
<feature type="transmembrane region" description="Helical" evidence="5">
    <location>
        <begin position="142"/>
        <end position="161"/>
    </location>
</feature>
<dbReference type="PANTHER" id="PTHR48021">
    <property type="match status" value="1"/>
</dbReference>
<feature type="transmembrane region" description="Helical" evidence="5">
    <location>
        <begin position="113"/>
        <end position="135"/>
    </location>
</feature>
<evidence type="ECO:0008006" key="8">
    <source>
        <dbReference type="Google" id="ProtNLM"/>
    </source>
</evidence>
<evidence type="ECO:0000313" key="6">
    <source>
        <dbReference type="EMBL" id="KAK8837258.1"/>
    </source>
</evidence>
<evidence type="ECO:0000256" key="2">
    <source>
        <dbReference type="ARBA" id="ARBA00022692"/>
    </source>
</evidence>
<feature type="transmembrane region" description="Helical" evidence="5">
    <location>
        <begin position="224"/>
        <end position="242"/>
    </location>
</feature>
<organism evidence="6 7">
    <name type="scientific">Tritrichomonas musculus</name>
    <dbReference type="NCBI Taxonomy" id="1915356"/>
    <lineage>
        <taxon>Eukaryota</taxon>
        <taxon>Metamonada</taxon>
        <taxon>Parabasalia</taxon>
        <taxon>Tritrichomonadida</taxon>
        <taxon>Tritrichomonadidae</taxon>
        <taxon>Tritrichomonas</taxon>
    </lineage>
</organism>
<evidence type="ECO:0000313" key="7">
    <source>
        <dbReference type="Proteomes" id="UP001470230"/>
    </source>
</evidence>
<evidence type="ECO:0000256" key="3">
    <source>
        <dbReference type="ARBA" id="ARBA00022989"/>
    </source>
</evidence>
<name>A0ABR2GUC3_9EUKA</name>
<dbReference type="Pfam" id="PF00083">
    <property type="entry name" value="Sugar_tr"/>
    <property type="match status" value="1"/>
</dbReference>
<sequence>MNFFTHGSSDIQSSWDLNKVSPFLLDVANRITNYFGAVTSIIFIFINYKIKRRRLVVTILYIFSGITWLVYLAVTDSNIWLSIVLRATNGFFLGYFQSSHISYMMHFSQEKLYGFHTSLIEVTIALSISILNVMLYLIHWKIVAVILSIQSFIFGGLFWLIPEHITIPKTYSRLYIHNPPYLKYCLIMASIMILQCFAGIGFMIDNCSRLMSDIGINMDAYIQLALVNLISCISALIGSFIVDAVDIPAMWSFSSFGIAASLIIYDITLKADCPKWLGVFSVFLYFLFFGFGEGTIPWMLPGIIFPESLMIESGALNTFTNQFMGIWFGYFQNVLTKEFGEFSSVMFSAIVSFLAAFYGLFMIPHIKKNLMENITVF</sequence>
<feature type="transmembrane region" description="Helical" evidence="5">
    <location>
        <begin position="181"/>
        <end position="204"/>
    </location>
</feature>
<evidence type="ECO:0000256" key="5">
    <source>
        <dbReference type="SAM" id="Phobius"/>
    </source>
</evidence>
<dbReference type="Proteomes" id="UP001470230">
    <property type="component" value="Unassembled WGS sequence"/>
</dbReference>
<dbReference type="InterPro" id="IPR036259">
    <property type="entry name" value="MFS_trans_sf"/>
</dbReference>
<comment type="subcellular location">
    <subcellularLocation>
        <location evidence="1">Membrane</location>
    </subcellularLocation>
</comment>
<feature type="transmembrane region" description="Helical" evidence="5">
    <location>
        <begin position="55"/>
        <end position="74"/>
    </location>
</feature>
<accession>A0ABR2GUC3</accession>
<feature type="transmembrane region" description="Helical" evidence="5">
    <location>
        <begin position="31"/>
        <end position="48"/>
    </location>
</feature>
<dbReference type="SUPFAM" id="SSF103473">
    <property type="entry name" value="MFS general substrate transporter"/>
    <property type="match status" value="1"/>
</dbReference>
<proteinExistence type="predicted"/>
<keyword evidence="7" id="KW-1185">Reference proteome</keyword>
<reference evidence="6 7" key="1">
    <citation type="submission" date="2024-04" db="EMBL/GenBank/DDBJ databases">
        <title>Tritrichomonas musculus Genome.</title>
        <authorList>
            <person name="Alves-Ferreira E."/>
            <person name="Grigg M."/>
            <person name="Lorenzi H."/>
            <person name="Galac M."/>
        </authorList>
    </citation>
    <scope>NUCLEOTIDE SEQUENCE [LARGE SCALE GENOMIC DNA]</scope>
    <source>
        <strain evidence="6 7">EAF2021</strain>
    </source>
</reference>
<protein>
    <recommendedName>
        <fullName evidence="8">Major facilitator superfamily transporter</fullName>
    </recommendedName>
</protein>
<keyword evidence="2 5" id="KW-0812">Transmembrane</keyword>
<comment type="caution">
    <text evidence="6">The sequence shown here is derived from an EMBL/GenBank/DDBJ whole genome shotgun (WGS) entry which is preliminary data.</text>
</comment>